<dbReference type="AlphaFoldDB" id="A0A3B5AEX0"/>
<sequence length="47" mass="5400">MGPQTTSPWALKPLKPQWFRERFADQLEALTGWIFCVCVICICNTLS</sequence>
<feature type="transmembrane region" description="Helical" evidence="1">
    <location>
        <begin position="29"/>
        <end position="46"/>
    </location>
</feature>
<reference evidence="2" key="1">
    <citation type="submission" date="2023-09" db="UniProtKB">
        <authorList>
            <consortium name="Ensembl"/>
        </authorList>
    </citation>
    <scope>IDENTIFICATION</scope>
</reference>
<proteinExistence type="predicted"/>
<keyword evidence="1" id="KW-1133">Transmembrane helix</keyword>
<dbReference type="Ensembl" id="ENSSPAT00000020321.1">
    <property type="protein sequence ID" value="ENSSPAP00000020018.1"/>
    <property type="gene ID" value="ENSSPAG00000015095.1"/>
</dbReference>
<evidence type="ECO:0000256" key="1">
    <source>
        <dbReference type="SAM" id="Phobius"/>
    </source>
</evidence>
<keyword evidence="1" id="KW-0472">Membrane</keyword>
<protein>
    <submittedName>
        <fullName evidence="2">Uncharacterized protein</fullName>
    </submittedName>
</protein>
<name>A0A3B5AEX0_9TELE</name>
<keyword evidence="1" id="KW-0812">Transmembrane</keyword>
<organism evidence="2">
    <name type="scientific">Stegastes partitus</name>
    <name type="common">bicolor damselfish</name>
    <dbReference type="NCBI Taxonomy" id="144197"/>
    <lineage>
        <taxon>Eukaryota</taxon>
        <taxon>Metazoa</taxon>
        <taxon>Chordata</taxon>
        <taxon>Craniata</taxon>
        <taxon>Vertebrata</taxon>
        <taxon>Euteleostomi</taxon>
        <taxon>Actinopterygii</taxon>
        <taxon>Neopterygii</taxon>
        <taxon>Teleostei</taxon>
        <taxon>Neoteleostei</taxon>
        <taxon>Acanthomorphata</taxon>
        <taxon>Ovalentaria</taxon>
        <taxon>Pomacentridae</taxon>
        <taxon>Stegastes</taxon>
    </lineage>
</organism>
<evidence type="ECO:0000313" key="2">
    <source>
        <dbReference type="Ensembl" id="ENSSPAP00000020018.1"/>
    </source>
</evidence>
<accession>A0A3B5AEX0</accession>